<organism evidence="1 2">
    <name type="scientific">Lecanicillium saksenae</name>
    <dbReference type="NCBI Taxonomy" id="468837"/>
    <lineage>
        <taxon>Eukaryota</taxon>
        <taxon>Fungi</taxon>
        <taxon>Dikarya</taxon>
        <taxon>Ascomycota</taxon>
        <taxon>Pezizomycotina</taxon>
        <taxon>Sordariomycetes</taxon>
        <taxon>Hypocreomycetidae</taxon>
        <taxon>Hypocreales</taxon>
        <taxon>Cordycipitaceae</taxon>
        <taxon>Lecanicillium</taxon>
    </lineage>
</organism>
<name>A0ACC1R2M6_9HYPO</name>
<evidence type="ECO:0000313" key="2">
    <source>
        <dbReference type="Proteomes" id="UP001148737"/>
    </source>
</evidence>
<gene>
    <name evidence="1" type="ORF">NLG97_g2773</name>
</gene>
<evidence type="ECO:0000313" key="1">
    <source>
        <dbReference type="EMBL" id="KAJ3496279.1"/>
    </source>
</evidence>
<reference evidence="1" key="1">
    <citation type="submission" date="2022-07" db="EMBL/GenBank/DDBJ databases">
        <title>Genome Sequence of Lecanicillium saksenae.</title>
        <authorList>
            <person name="Buettner E."/>
        </authorList>
    </citation>
    <scope>NUCLEOTIDE SEQUENCE</scope>
    <source>
        <strain evidence="1">VT-O1</strain>
    </source>
</reference>
<accession>A0ACC1R2M6</accession>
<keyword evidence="2" id="KW-1185">Reference proteome</keyword>
<protein>
    <submittedName>
        <fullName evidence="1">Uncharacterized protein</fullName>
    </submittedName>
</protein>
<sequence length="283" mass="32394">MAMDEERHLRIRIAARPPESRYSWSSGKKAFVNAWTQADIFLSEVRAKAKPTTRPDRNFGVLYIHETETKRKLGVFAGFSLPKGHRIICERPAFSCIQWKGKKTAKEEWLKLSLQQRLEMRVWFRKLRTLALGGTDTFTKSDKKQLEAFVSDYAFWDPQRAKAHIYRLTSHINHACRSCANAELWVDSEDPNKINVKLVRDVEKDGEIFIFYNKKKLPFGCALCPEGRTLCGRIRAFIDDFGARRPAPRADEGDSTSDDGSKTASRKPSLPDSSYSEKTLVDS</sequence>
<dbReference type="Proteomes" id="UP001148737">
    <property type="component" value="Unassembled WGS sequence"/>
</dbReference>
<proteinExistence type="predicted"/>
<comment type="caution">
    <text evidence="1">The sequence shown here is derived from an EMBL/GenBank/DDBJ whole genome shotgun (WGS) entry which is preliminary data.</text>
</comment>
<dbReference type="EMBL" id="JANAKD010000204">
    <property type="protein sequence ID" value="KAJ3496279.1"/>
    <property type="molecule type" value="Genomic_DNA"/>
</dbReference>